<sequence length="554" mass="62008">MKNRMNKYWFLKVGLVVVCLCLTLWSEAKVKLPALVSDGMVLQHGQQLAVWGYADPGETISLTFLKKKYTSHADAKGCWKIDLPALKAGGPYTMSINEIQLKDILVGNVWLCSGQSNMELPVARVTDMFRDEISADSDYPMIRQFKVPLRYDFHAPQTDVPGASWKALTPENSMSFSALAYFFAKDLYAKTRIPVGIINSSVGGSPVEAWISEEGLKPFPMYLNEKHIYESDDLIATMRQEEGKKSHAWNVALYRGDAGLHESTPWYAADYDDAAWAQTDMFATEWASNEVGPVNGSHWFRKDIQVSGEQAGQKATLRLGCVVDADSVYVNGTFVGTVSYQYPPRIYSIPANLLKAGKNTITVRLISNGGYPHFVKEKPYKILFGAGQPEKGESEISLEGIWKYRLGTPMPTAPGQTFFQYKPVGLYNGMIAPLVNYAVTGVIWYQGESNVSRRNEYASLLTAMMADWRQNWHQPDMPFYIIELADFLSPDDKGGRAAWAAFRKVQAEVSDQNKNVTLIKNSDLGEWNDIHPLDKKTLGKRVSEAASQERGHNK</sequence>
<dbReference type="InterPro" id="IPR008979">
    <property type="entry name" value="Galactose-bd-like_sf"/>
</dbReference>
<dbReference type="GO" id="GO:0001681">
    <property type="term" value="F:sialate O-acetylesterase activity"/>
    <property type="evidence" value="ECO:0007669"/>
    <property type="project" value="UniProtKB-EC"/>
</dbReference>
<dbReference type="InterPro" id="IPR039329">
    <property type="entry name" value="SIAE"/>
</dbReference>
<keyword evidence="1 3" id="KW-0378">Hydrolase</keyword>
<dbReference type="Gene3D" id="3.40.50.1110">
    <property type="entry name" value="SGNH hydrolase"/>
    <property type="match status" value="2"/>
</dbReference>
<dbReference type="EMBL" id="JACIER010000004">
    <property type="protein sequence ID" value="MBB4043529.1"/>
    <property type="molecule type" value="Genomic_DNA"/>
</dbReference>
<comment type="caution">
    <text evidence="3">The sequence shown here is derived from an EMBL/GenBank/DDBJ whole genome shotgun (WGS) entry which is preliminary data.</text>
</comment>
<dbReference type="InterPro" id="IPR005181">
    <property type="entry name" value="SASA"/>
</dbReference>
<dbReference type="Proteomes" id="UP000560658">
    <property type="component" value="Unassembled WGS sequence"/>
</dbReference>
<keyword evidence="4" id="KW-1185">Reference proteome</keyword>
<gene>
    <name evidence="3" type="ORF">GGR06_001311</name>
</gene>
<name>A0A840CY71_9BACE</name>
<evidence type="ECO:0000313" key="3">
    <source>
        <dbReference type="EMBL" id="MBB4043529.1"/>
    </source>
</evidence>
<accession>A0A840CY71</accession>
<reference evidence="3" key="1">
    <citation type="submission" date="2020-08" db="EMBL/GenBank/DDBJ databases">
        <title>Genomic Encyclopedia of Type Strains, Phase IV (KMG-IV): sequencing the most valuable type-strain genomes for metagenomic binning, comparative biology and taxonomic classification.</title>
        <authorList>
            <person name="Goeker M."/>
        </authorList>
    </citation>
    <scope>NUCLEOTIDE SEQUENCE [LARGE SCALE GENOMIC DNA]</scope>
    <source>
        <strain evidence="3">DSM 105720</strain>
    </source>
</reference>
<dbReference type="InterPro" id="IPR036514">
    <property type="entry name" value="SGNH_hydro_sf"/>
</dbReference>
<dbReference type="SUPFAM" id="SSF52266">
    <property type="entry name" value="SGNH hydrolase"/>
    <property type="match status" value="1"/>
</dbReference>
<evidence type="ECO:0000259" key="2">
    <source>
        <dbReference type="Pfam" id="PF03629"/>
    </source>
</evidence>
<dbReference type="GO" id="GO:0005975">
    <property type="term" value="P:carbohydrate metabolic process"/>
    <property type="evidence" value="ECO:0007669"/>
    <property type="project" value="InterPro"/>
</dbReference>
<evidence type="ECO:0000313" key="4">
    <source>
        <dbReference type="Proteomes" id="UP000560658"/>
    </source>
</evidence>
<dbReference type="PANTHER" id="PTHR22901">
    <property type="entry name" value="SIALATE O-ACETYLESTERASE"/>
    <property type="match status" value="1"/>
</dbReference>
<dbReference type="AlphaFoldDB" id="A0A840CY71"/>
<dbReference type="PANTHER" id="PTHR22901:SF0">
    <property type="entry name" value="SIALATE O-ACETYLESTERASE"/>
    <property type="match status" value="1"/>
</dbReference>
<organism evidence="3 4">
    <name type="scientific">Bacteroides reticulotermitis</name>
    <dbReference type="NCBI Taxonomy" id="1133319"/>
    <lineage>
        <taxon>Bacteria</taxon>
        <taxon>Pseudomonadati</taxon>
        <taxon>Bacteroidota</taxon>
        <taxon>Bacteroidia</taxon>
        <taxon>Bacteroidales</taxon>
        <taxon>Bacteroidaceae</taxon>
        <taxon>Bacteroides</taxon>
    </lineage>
</organism>
<dbReference type="GO" id="GO:0004553">
    <property type="term" value="F:hydrolase activity, hydrolyzing O-glycosyl compounds"/>
    <property type="evidence" value="ECO:0007669"/>
    <property type="project" value="InterPro"/>
</dbReference>
<protein>
    <submittedName>
        <fullName evidence="3">Sialate O-acetylesterase</fullName>
        <ecNumber evidence="3">3.1.1.53</ecNumber>
    </submittedName>
</protein>
<evidence type="ECO:0000256" key="1">
    <source>
        <dbReference type="ARBA" id="ARBA00022801"/>
    </source>
</evidence>
<dbReference type="SUPFAM" id="SSF49785">
    <property type="entry name" value="Galactose-binding domain-like"/>
    <property type="match status" value="1"/>
</dbReference>
<proteinExistence type="predicted"/>
<dbReference type="Pfam" id="PF03629">
    <property type="entry name" value="SASA"/>
    <property type="match status" value="1"/>
</dbReference>
<dbReference type="EC" id="3.1.1.53" evidence="3"/>
<feature type="domain" description="Sialate O-acetylesterase" evidence="2">
    <location>
        <begin position="424"/>
        <end position="545"/>
    </location>
</feature>